<dbReference type="VEuPathDB" id="FungiDB:RhiirA1_517362"/>
<dbReference type="EMBL" id="LLXI01000074">
    <property type="protein sequence ID" value="PKY39709.1"/>
    <property type="molecule type" value="Genomic_DNA"/>
</dbReference>
<reference evidence="2 3" key="1">
    <citation type="submission" date="2015-10" db="EMBL/GenBank/DDBJ databases">
        <title>Genome analyses suggest a sexual origin of heterokaryosis in a supposedly ancient asexual fungus.</title>
        <authorList>
            <person name="Ropars J."/>
            <person name="Sedzielewska K."/>
            <person name="Noel J."/>
            <person name="Charron P."/>
            <person name="Farinelli L."/>
            <person name="Marton T."/>
            <person name="Kruger M."/>
            <person name="Pelin A."/>
            <person name="Brachmann A."/>
            <person name="Corradi N."/>
        </authorList>
    </citation>
    <scope>NUCLEOTIDE SEQUENCE [LARGE SCALE GENOMIC DNA]</scope>
    <source>
        <strain evidence="2 3">A4</strain>
    </source>
</reference>
<organism evidence="2 3">
    <name type="scientific">Rhizophagus irregularis</name>
    <dbReference type="NCBI Taxonomy" id="588596"/>
    <lineage>
        <taxon>Eukaryota</taxon>
        <taxon>Fungi</taxon>
        <taxon>Fungi incertae sedis</taxon>
        <taxon>Mucoromycota</taxon>
        <taxon>Glomeromycotina</taxon>
        <taxon>Glomeromycetes</taxon>
        <taxon>Glomerales</taxon>
        <taxon>Glomeraceae</taxon>
        <taxon>Rhizophagus</taxon>
    </lineage>
</organism>
<accession>A0A2I1FZ97</accession>
<proteinExistence type="predicted"/>
<keyword evidence="1" id="KW-0812">Transmembrane</keyword>
<evidence type="ECO:0000256" key="1">
    <source>
        <dbReference type="SAM" id="Phobius"/>
    </source>
</evidence>
<name>A0A2I1FZ97_9GLOM</name>
<gene>
    <name evidence="2" type="ORF">RhiirA4_440224</name>
</gene>
<keyword evidence="1" id="KW-0472">Membrane</keyword>
<feature type="transmembrane region" description="Helical" evidence="1">
    <location>
        <begin position="80"/>
        <end position="98"/>
    </location>
</feature>
<keyword evidence="1" id="KW-1133">Transmembrane helix</keyword>
<protein>
    <submittedName>
        <fullName evidence="2">Uncharacterized protein</fullName>
    </submittedName>
</protein>
<dbReference type="VEuPathDB" id="FungiDB:RhiirFUN_012011"/>
<feature type="transmembrane region" description="Helical" evidence="1">
    <location>
        <begin position="52"/>
        <end position="73"/>
    </location>
</feature>
<evidence type="ECO:0000313" key="2">
    <source>
        <dbReference type="EMBL" id="PKY39709.1"/>
    </source>
</evidence>
<dbReference type="Proteomes" id="UP000234323">
    <property type="component" value="Unassembled WGS sequence"/>
</dbReference>
<feature type="transmembrane region" description="Helical" evidence="1">
    <location>
        <begin position="174"/>
        <end position="193"/>
    </location>
</feature>
<feature type="transmembrane region" description="Helical" evidence="1">
    <location>
        <begin position="118"/>
        <end position="144"/>
    </location>
</feature>
<feature type="transmembrane region" description="Helical" evidence="1">
    <location>
        <begin position="24"/>
        <end position="46"/>
    </location>
</feature>
<dbReference type="VEuPathDB" id="FungiDB:RhiirA1_528505"/>
<dbReference type="AlphaFoldDB" id="A0A2I1FZ97"/>
<sequence length="415" mass="49237">MNSLVVLYRILRKFYKGLKRIEKIFLYTYIIDMFIYSFLFVGTLILTGNFDVYFILIPLIFFPIISGIIMFYGKTVYHGLAFLGVHIFPVVGGIANFYTQYFHCRDHTESCFANQKFYIIGSTFLIAISILFQLLYTLYVYLIWKKGIWPLVYEFKYSRHDEIKEMHAIYEVQFPLFHAQIMMIGLLLVAYLVGINGTNLLALTKRQIRLRNLFINYQVPFNIIFLYYSFFMLKGVRDEKHYLMFIVYIGNFIQALLLYFDMASFCERYNKLVKAEYPLQCFQYNMPMCAFLLYACLCWIVLALSTWNTIRCHKNFGKFMEFYIQYEPPPPEFESGRKLVIRESSSMAPPPEFKFDRKLVKRESIQYEPPPPEFESGRKLVIRESSSMAPPPEFKFDRKLVKRESSSMAKHSHIV</sequence>
<evidence type="ECO:0000313" key="3">
    <source>
        <dbReference type="Proteomes" id="UP000234323"/>
    </source>
</evidence>
<keyword evidence="3" id="KW-1185">Reference proteome</keyword>
<feature type="transmembrane region" description="Helical" evidence="1">
    <location>
        <begin position="242"/>
        <end position="260"/>
    </location>
</feature>
<feature type="transmembrane region" description="Helical" evidence="1">
    <location>
        <begin position="213"/>
        <end position="230"/>
    </location>
</feature>
<feature type="transmembrane region" description="Helical" evidence="1">
    <location>
        <begin position="291"/>
        <end position="310"/>
    </location>
</feature>
<comment type="caution">
    <text evidence="2">The sequence shown here is derived from an EMBL/GenBank/DDBJ whole genome shotgun (WGS) entry which is preliminary data.</text>
</comment>
<dbReference type="VEuPathDB" id="FungiDB:FUN_011477"/>